<sequence>MLSWLFPWLSSKTDPPPAGMRVIPCTALDVAAGRDMVMTIALVINARLDAKILEDTLWKLIELKFPRAGGRLALRNGVYEFQIPDTFDAKTPPAVFTVEDHPETFHSAEKSRPKIPSAPTAFKAPSVVPAPALDPFCRSGTYPKTLDDFLKPNVPLLHVHVAVFDDLTFVGVTSPHIALDAIGTATLLAAWTRILNGDDIAAIPSMEWDAQPFASFAPESNSSSNVRVMRGWFELGWFSQLFFIVLFMLRLIRDPKEVRYCVRVPKMFLEAEKQKIMEDLKLRGSSEYVGSSDVLIAWWFKTIYTHRAASNTPIHLHIANDLRGLPLFTQDAPLAAPYINNAAMTIPVPPISVNAFRSESVGEIALRIRRAILTYNANLASARAHLGWLFTGSNASKTLFPCPPGAEFAIHTSLRSAKLGKLDFSGALIGEEKARARVVFVHGMASSKNAMPGHGVGIVHMEDEDAVWMVHSMGEKRRGKDSAEWRARV</sequence>
<dbReference type="InterPro" id="IPR023213">
    <property type="entry name" value="CAT-like_dom_sf"/>
</dbReference>
<gene>
    <name evidence="1" type="ORF">MSAN_01903700</name>
</gene>
<keyword evidence="2" id="KW-1185">Reference proteome</keyword>
<dbReference type="AlphaFoldDB" id="A0A8H6XNZ3"/>
<proteinExistence type="predicted"/>
<evidence type="ECO:0000313" key="1">
    <source>
        <dbReference type="EMBL" id="KAF7345270.1"/>
    </source>
</evidence>
<evidence type="ECO:0008006" key="3">
    <source>
        <dbReference type="Google" id="ProtNLM"/>
    </source>
</evidence>
<reference evidence="1" key="1">
    <citation type="submission" date="2020-05" db="EMBL/GenBank/DDBJ databases">
        <title>Mycena genomes resolve the evolution of fungal bioluminescence.</title>
        <authorList>
            <person name="Tsai I.J."/>
        </authorList>
    </citation>
    <scope>NUCLEOTIDE SEQUENCE</scope>
    <source>
        <strain evidence="1">160909Yilan</strain>
    </source>
</reference>
<dbReference type="OrthoDB" id="21502at2759"/>
<dbReference type="Proteomes" id="UP000623467">
    <property type="component" value="Unassembled WGS sequence"/>
</dbReference>
<evidence type="ECO:0000313" key="2">
    <source>
        <dbReference type="Proteomes" id="UP000623467"/>
    </source>
</evidence>
<protein>
    <recommendedName>
        <fullName evidence="3">Transferase</fullName>
    </recommendedName>
</protein>
<dbReference type="Gene3D" id="3.30.559.10">
    <property type="entry name" value="Chloramphenicol acetyltransferase-like domain"/>
    <property type="match status" value="2"/>
</dbReference>
<organism evidence="1 2">
    <name type="scientific">Mycena sanguinolenta</name>
    <dbReference type="NCBI Taxonomy" id="230812"/>
    <lineage>
        <taxon>Eukaryota</taxon>
        <taxon>Fungi</taxon>
        <taxon>Dikarya</taxon>
        <taxon>Basidiomycota</taxon>
        <taxon>Agaricomycotina</taxon>
        <taxon>Agaricomycetes</taxon>
        <taxon>Agaricomycetidae</taxon>
        <taxon>Agaricales</taxon>
        <taxon>Marasmiineae</taxon>
        <taxon>Mycenaceae</taxon>
        <taxon>Mycena</taxon>
    </lineage>
</organism>
<dbReference type="EMBL" id="JACAZH010000020">
    <property type="protein sequence ID" value="KAF7345270.1"/>
    <property type="molecule type" value="Genomic_DNA"/>
</dbReference>
<comment type="caution">
    <text evidence="1">The sequence shown here is derived from an EMBL/GenBank/DDBJ whole genome shotgun (WGS) entry which is preliminary data.</text>
</comment>
<accession>A0A8H6XNZ3</accession>
<name>A0A8H6XNZ3_9AGAR</name>